<evidence type="ECO:0000313" key="2">
    <source>
        <dbReference type="EMBL" id="KAF1814934.1"/>
    </source>
</evidence>
<evidence type="ECO:0000313" key="4">
    <source>
        <dbReference type="RefSeq" id="XP_033536565.1"/>
    </source>
</evidence>
<evidence type="ECO:0000256" key="1">
    <source>
        <dbReference type="SAM" id="MobiDB-lite"/>
    </source>
</evidence>
<dbReference type="RefSeq" id="XP_033536565.1">
    <property type="nucleotide sequence ID" value="XM_033675739.1"/>
</dbReference>
<feature type="non-terminal residue" evidence="2">
    <location>
        <position position="85"/>
    </location>
</feature>
<evidence type="ECO:0000313" key="3">
    <source>
        <dbReference type="Proteomes" id="UP000504638"/>
    </source>
</evidence>
<name>A0A6G1GA78_9PEZI</name>
<reference evidence="4" key="3">
    <citation type="submission" date="2025-04" db="UniProtKB">
        <authorList>
            <consortium name="RefSeq"/>
        </authorList>
    </citation>
    <scope>IDENTIFICATION</scope>
    <source>
        <strain evidence="4">CBS 781.70</strain>
    </source>
</reference>
<reference evidence="4" key="2">
    <citation type="submission" date="2020-04" db="EMBL/GenBank/DDBJ databases">
        <authorList>
            <consortium name="NCBI Genome Project"/>
        </authorList>
    </citation>
    <scope>NUCLEOTIDE SEQUENCE</scope>
    <source>
        <strain evidence="4">CBS 781.70</strain>
    </source>
</reference>
<dbReference type="GeneID" id="54416309"/>
<dbReference type="EMBL" id="ML975152">
    <property type="protein sequence ID" value="KAF1814934.1"/>
    <property type="molecule type" value="Genomic_DNA"/>
</dbReference>
<dbReference type="OrthoDB" id="5356630at2759"/>
<proteinExistence type="predicted"/>
<feature type="region of interest" description="Disordered" evidence="1">
    <location>
        <begin position="1"/>
        <end position="23"/>
    </location>
</feature>
<reference evidence="2 4" key="1">
    <citation type="submission" date="2020-01" db="EMBL/GenBank/DDBJ databases">
        <authorList>
            <consortium name="DOE Joint Genome Institute"/>
            <person name="Haridas S."/>
            <person name="Albert R."/>
            <person name="Binder M."/>
            <person name="Bloem J."/>
            <person name="Labutti K."/>
            <person name="Salamov A."/>
            <person name="Andreopoulos B."/>
            <person name="Baker S.E."/>
            <person name="Barry K."/>
            <person name="Bills G."/>
            <person name="Bluhm B.H."/>
            <person name="Cannon C."/>
            <person name="Castanera R."/>
            <person name="Culley D.E."/>
            <person name="Daum C."/>
            <person name="Ezra D."/>
            <person name="Gonzalez J.B."/>
            <person name="Henrissat B."/>
            <person name="Kuo A."/>
            <person name="Liang C."/>
            <person name="Lipzen A."/>
            <person name="Lutzoni F."/>
            <person name="Magnuson J."/>
            <person name="Mondo S."/>
            <person name="Nolan M."/>
            <person name="Ohm R."/>
            <person name="Pangilinan J."/>
            <person name="Park H.-J."/>
            <person name="Ramirez L."/>
            <person name="Alfaro M."/>
            <person name="Sun H."/>
            <person name="Tritt A."/>
            <person name="Yoshinaga Y."/>
            <person name="Zwiers L.-H."/>
            <person name="Turgeon B.G."/>
            <person name="Goodwin S.B."/>
            <person name="Spatafora J.W."/>
            <person name="Crous P.W."/>
            <person name="Grigoriev I.V."/>
        </authorList>
    </citation>
    <scope>NUCLEOTIDE SEQUENCE</scope>
    <source>
        <strain evidence="2 4">CBS 781.70</strain>
    </source>
</reference>
<protein>
    <submittedName>
        <fullName evidence="2 4">Uncharacterized protein</fullName>
    </submittedName>
</protein>
<dbReference type="Proteomes" id="UP000504638">
    <property type="component" value="Unplaced"/>
</dbReference>
<sequence>FDLFSSLAPAGPDTTTWPDGNLRDQQRGRFFVPGPAQEAQFQEGFGAARSFPCPVDQKLGVEQVGVFDADRIEWNTATGGLFVRY</sequence>
<gene>
    <name evidence="2 4" type="ORF">P152DRAFT_381703</name>
</gene>
<accession>A0A6G1GA78</accession>
<feature type="non-terminal residue" evidence="2">
    <location>
        <position position="1"/>
    </location>
</feature>
<dbReference type="AlphaFoldDB" id="A0A6G1GA78"/>
<organism evidence="2">
    <name type="scientific">Eremomyces bilateralis CBS 781.70</name>
    <dbReference type="NCBI Taxonomy" id="1392243"/>
    <lineage>
        <taxon>Eukaryota</taxon>
        <taxon>Fungi</taxon>
        <taxon>Dikarya</taxon>
        <taxon>Ascomycota</taxon>
        <taxon>Pezizomycotina</taxon>
        <taxon>Dothideomycetes</taxon>
        <taxon>Dothideomycetes incertae sedis</taxon>
        <taxon>Eremomycetales</taxon>
        <taxon>Eremomycetaceae</taxon>
        <taxon>Eremomyces</taxon>
    </lineage>
</organism>
<keyword evidence="3" id="KW-1185">Reference proteome</keyword>